<dbReference type="PANTHER" id="PTHR43685:SF3">
    <property type="entry name" value="SLR2126 PROTEIN"/>
    <property type="match status" value="1"/>
</dbReference>
<dbReference type="RefSeq" id="WP_013118791.1">
    <property type="nucleotide sequence ID" value="NC_014151.1"/>
</dbReference>
<organism evidence="4 5">
    <name type="scientific">Cellulomonas flavigena (strain ATCC 482 / DSM 20109 / BCRC 11376 / JCM 18109 / NBRC 3775 / NCIMB 8073 / NRS 134)</name>
    <dbReference type="NCBI Taxonomy" id="446466"/>
    <lineage>
        <taxon>Bacteria</taxon>
        <taxon>Bacillati</taxon>
        <taxon>Actinomycetota</taxon>
        <taxon>Actinomycetes</taxon>
        <taxon>Micrococcales</taxon>
        <taxon>Cellulomonadaceae</taxon>
        <taxon>Cellulomonas</taxon>
    </lineage>
</organism>
<feature type="domain" description="Glycosyltransferase 2-like" evidence="2">
    <location>
        <begin position="8"/>
        <end position="126"/>
    </location>
</feature>
<dbReference type="Gene3D" id="3.90.550.10">
    <property type="entry name" value="Spore Coat Polysaccharide Biosynthesis Protein SpsA, Chain A"/>
    <property type="match status" value="1"/>
</dbReference>
<gene>
    <name evidence="4" type="ordered locus">Cfla_3592</name>
</gene>
<dbReference type="GO" id="GO:0016740">
    <property type="term" value="F:transferase activity"/>
    <property type="evidence" value="ECO:0007669"/>
    <property type="project" value="UniProtKB-KW"/>
</dbReference>
<proteinExistence type="predicted"/>
<dbReference type="InterPro" id="IPR027791">
    <property type="entry name" value="Galactosyl_T_C"/>
</dbReference>
<evidence type="ECO:0000313" key="4">
    <source>
        <dbReference type="EMBL" id="ADG76463.1"/>
    </source>
</evidence>
<dbReference type="HOGENOM" id="CLU_025996_24_2_11"/>
<dbReference type="Pfam" id="PF02709">
    <property type="entry name" value="Glyco_transf_7C"/>
    <property type="match status" value="1"/>
</dbReference>
<keyword evidence="5" id="KW-1185">Reference proteome</keyword>
<dbReference type="eggNOG" id="COG1216">
    <property type="taxonomic scope" value="Bacteria"/>
</dbReference>
<dbReference type="InterPro" id="IPR050834">
    <property type="entry name" value="Glycosyltransf_2"/>
</dbReference>
<evidence type="ECO:0000259" key="2">
    <source>
        <dbReference type="Pfam" id="PF00535"/>
    </source>
</evidence>
<dbReference type="Proteomes" id="UP000000849">
    <property type="component" value="Chromosome"/>
</dbReference>
<name>D5UDK7_CELFN</name>
<dbReference type="InterPro" id="IPR001173">
    <property type="entry name" value="Glyco_trans_2-like"/>
</dbReference>
<dbReference type="CAZy" id="GT2">
    <property type="family name" value="Glycosyltransferase Family 2"/>
</dbReference>
<sequence length="405" mass="43806">MTPAPNISVVIPTYNRSAWLRRSLESLAAQDLPCEEFEVVVVDDGSSDDSADVARSFGDRLRLTYLFQEDLGYRVATARNAGAAAASAPVVAFLDSGTLAGPGWLRAHLAAHDRPGAVLGYCYGYQPYVPVPDLERRLATDTPAELVRAYATNPAFQDMRHARLAGCGFDLGSLALPWRFFWSMNFSVTAHDLATVGGFDESFRNWGVEDLELGYRMHAAGVPLRFDLDAWAVEGPHERATEANIASGERNAWKFLDMHPEPAVEIFVAHETGDRPGSAEDDFLALAGWRRQVAGRSVADEVGRALRALPAGTSRVAVVGAGHRLPGDLDHDLTLVDFDAAALDDAARQGTVGTARHALGVHTGLADDAVDAVLLTSRLDGLWDTWGEDLLREAHRIGTHVSRTA</sequence>
<feature type="domain" description="Galactosyltransferase C-terminal" evidence="3">
    <location>
        <begin position="172"/>
        <end position="222"/>
    </location>
</feature>
<accession>D5UDK7</accession>
<reference evidence="4 5" key="1">
    <citation type="journal article" date="2010" name="Stand. Genomic Sci.">
        <title>Complete genome sequence of Cellulomonas flavigena type strain (134).</title>
        <authorList>
            <person name="Abt B."/>
            <person name="Foster B."/>
            <person name="Lapidus A."/>
            <person name="Clum A."/>
            <person name="Sun H."/>
            <person name="Pukall R."/>
            <person name="Lucas S."/>
            <person name="Glavina Del Rio T."/>
            <person name="Nolan M."/>
            <person name="Tice H."/>
            <person name="Cheng J.F."/>
            <person name="Pitluck S."/>
            <person name="Liolios K."/>
            <person name="Ivanova N."/>
            <person name="Mavromatis K."/>
            <person name="Ovchinnikova G."/>
            <person name="Pati A."/>
            <person name="Goodwin L."/>
            <person name="Chen A."/>
            <person name="Palaniappan K."/>
            <person name="Land M."/>
            <person name="Hauser L."/>
            <person name="Chang Y.J."/>
            <person name="Jeffries C.D."/>
            <person name="Rohde M."/>
            <person name="Goker M."/>
            <person name="Woyke T."/>
            <person name="Bristow J."/>
            <person name="Eisen J.A."/>
            <person name="Markowitz V."/>
            <person name="Hugenholtz P."/>
            <person name="Kyrpides N.C."/>
            <person name="Klenk H.P."/>
        </authorList>
    </citation>
    <scope>NUCLEOTIDE SEQUENCE [LARGE SCALE GENOMIC DNA]</scope>
    <source>
        <strain evidence="5">ATCC 482 / DSM 20109 / BCRC 11376 / JCM 18109 / NBRC 3775 / NCIMB 8073 / NRS 134</strain>
    </source>
</reference>
<dbReference type="STRING" id="446466.Cfla_3592"/>
<dbReference type="PANTHER" id="PTHR43685">
    <property type="entry name" value="GLYCOSYLTRANSFERASE"/>
    <property type="match status" value="1"/>
</dbReference>
<dbReference type="Pfam" id="PF00535">
    <property type="entry name" value="Glycos_transf_2"/>
    <property type="match status" value="1"/>
</dbReference>
<dbReference type="EMBL" id="CP001964">
    <property type="protein sequence ID" value="ADG76463.1"/>
    <property type="molecule type" value="Genomic_DNA"/>
</dbReference>
<dbReference type="KEGG" id="cfl:Cfla_3592"/>
<dbReference type="InterPro" id="IPR029044">
    <property type="entry name" value="Nucleotide-diphossugar_trans"/>
</dbReference>
<dbReference type="AlphaFoldDB" id="D5UDK7"/>
<evidence type="ECO:0000256" key="1">
    <source>
        <dbReference type="ARBA" id="ARBA00022679"/>
    </source>
</evidence>
<protein>
    <submittedName>
        <fullName evidence="4">Glycosyl transferase family 2</fullName>
    </submittedName>
</protein>
<dbReference type="SUPFAM" id="SSF53448">
    <property type="entry name" value="Nucleotide-diphospho-sugar transferases"/>
    <property type="match status" value="1"/>
</dbReference>
<keyword evidence="1 4" id="KW-0808">Transferase</keyword>
<evidence type="ECO:0000259" key="3">
    <source>
        <dbReference type="Pfam" id="PF02709"/>
    </source>
</evidence>
<evidence type="ECO:0000313" key="5">
    <source>
        <dbReference type="Proteomes" id="UP000000849"/>
    </source>
</evidence>